<evidence type="ECO:0000256" key="2">
    <source>
        <dbReference type="ARBA" id="ARBA00023054"/>
    </source>
</evidence>
<sequence>MAKAKKFSGQVTADTIEVRFAFSGKVTRVYKHPGDQVKVGDWLASLNRKVLQIDLDRELADYERVRAEFEIFVLAHPNPGNDREKYEKIQAQSVLNSAVKAVELAKYQLDNADMKSPTAGVVVSDGGLRPGLFVTPSSHPFEVLDSASIRFVFEADWDDLSKFAPGSTVKIKLIGRPDPVSGTILPLVPHSSPASKSRPQIRVGLAESPAILPGLPGEVLI</sequence>
<dbReference type="InterPro" id="IPR050465">
    <property type="entry name" value="UPF0194_transport"/>
</dbReference>
<comment type="caution">
    <text evidence="3">The sequence shown here is derived from an EMBL/GenBank/DDBJ whole genome shotgun (WGS) entry which is preliminary data.</text>
</comment>
<evidence type="ECO:0000313" key="4">
    <source>
        <dbReference type="Proteomes" id="UP000034877"/>
    </source>
</evidence>
<reference evidence="3 4" key="1">
    <citation type="journal article" date="2015" name="Nature">
        <title>rRNA introns, odd ribosomes, and small enigmatic genomes across a large radiation of phyla.</title>
        <authorList>
            <person name="Brown C.T."/>
            <person name="Hug L.A."/>
            <person name="Thomas B.C."/>
            <person name="Sharon I."/>
            <person name="Castelle C.J."/>
            <person name="Singh A."/>
            <person name="Wilkins M.J."/>
            <person name="Williams K.H."/>
            <person name="Banfield J.F."/>
        </authorList>
    </citation>
    <scope>NUCLEOTIDE SEQUENCE [LARGE SCALE GENOMIC DNA]</scope>
</reference>
<organism evidence="3 4">
    <name type="scientific">Candidatus Amesbacteria bacterium GW2011_GWC1_48_10</name>
    <dbReference type="NCBI Taxonomy" id="1618365"/>
    <lineage>
        <taxon>Bacteria</taxon>
        <taxon>Candidatus Amesiibacteriota</taxon>
    </lineage>
</organism>
<dbReference type="SUPFAM" id="SSF111369">
    <property type="entry name" value="HlyD-like secretion proteins"/>
    <property type="match status" value="1"/>
</dbReference>
<evidence type="ECO:0000256" key="1">
    <source>
        <dbReference type="ARBA" id="ARBA00004196"/>
    </source>
</evidence>
<accession>A0A0G1UEM5</accession>
<dbReference type="Proteomes" id="UP000034877">
    <property type="component" value="Unassembled WGS sequence"/>
</dbReference>
<dbReference type="AlphaFoldDB" id="A0A0G1UEM5"/>
<dbReference type="Gene3D" id="2.40.50.100">
    <property type="match status" value="1"/>
</dbReference>
<dbReference type="GO" id="GO:0030313">
    <property type="term" value="C:cell envelope"/>
    <property type="evidence" value="ECO:0007669"/>
    <property type="project" value="UniProtKB-SubCell"/>
</dbReference>
<dbReference type="EMBL" id="LCPE01000032">
    <property type="protein sequence ID" value="KKU92587.1"/>
    <property type="molecule type" value="Genomic_DNA"/>
</dbReference>
<evidence type="ECO:0000313" key="3">
    <source>
        <dbReference type="EMBL" id="KKU92587.1"/>
    </source>
</evidence>
<proteinExistence type="predicted"/>
<protein>
    <submittedName>
        <fullName evidence="3">Uncharacterized protein</fullName>
    </submittedName>
</protein>
<dbReference type="PANTHER" id="PTHR32347:SF23">
    <property type="entry name" value="BLL5650 PROTEIN"/>
    <property type="match status" value="1"/>
</dbReference>
<name>A0A0G1UEM5_9BACT</name>
<comment type="subcellular location">
    <subcellularLocation>
        <location evidence="1">Cell envelope</location>
    </subcellularLocation>
</comment>
<keyword evidence="2" id="KW-0175">Coiled coil</keyword>
<gene>
    <name evidence="3" type="ORF">UY22_C0032G0017</name>
</gene>
<dbReference type="PANTHER" id="PTHR32347">
    <property type="entry name" value="EFFLUX SYSTEM COMPONENT YKNX-RELATED"/>
    <property type="match status" value="1"/>
</dbReference>